<sequence length="38" mass="4544">MVVTIHPYLITQHKIMNFQEQQNQMGLCGLKKKFFYVS</sequence>
<evidence type="ECO:0000313" key="2">
    <source>
        <dbReference type="Proteomes" id="UP000011864"/>
    </source>
</evidence>
<accession>K7AQN0</accession>
<gene>
    <name evidence="1" type="ORF">C427_0340</name>
</gene>
<dbReference type="HOGENOM" id="CLU_3331162_0_0_6"/>
<evidence type="ECO:0000313" key="1">
    <source>
        <dbReference type="EMBL" id="AGH42450.1"/>
    </source>
</evidence>
<dbReference type="AlphaFoldDB" id="K7AQN0"/>
<organism evidence="1 2">
    <name type="scientific">Paraglaciecola psychrophila 170</name>
    <dbReference type="NCBI Taxonomy" id="1129794"/>
    <lineage>
        <taxon>Bacteria</taxon>
        <taxon>Pseudomonadati</taxon>
        <taxon>Pseudomonadota</taxon>
        <taxon>Gammaproteobacteria</taxon>
        <taxon>Alteromonadales</taxon>
        <taxon>Alteromonadaceae</taxon>
        <taxon>Paraglaciecola</taxon>
    </lineage>
</organism>
<keyword evidence="2" id="KW-1185">Reference proteome</keyword>
<protein>
    <submittedName>
        <fullName evidence="1">Uncharacterized protein</fullName>
    </submittedName>
</protein>
<name>K7AQN0_9ALTE</name>
<dbReference type="Proteomes" id="UP000011864">
    <property type="component" value="Chromosome"/>
</dbReference>
<reference evidence="1 2" key="1">
    <citation type="journal article" date="2013" name="Genome Announc.">
        <title>Complete Genome Sequence of Glaciecola psychrophila Strain 170T.</title>
        <authorList>
            <person name="Yin J."/>
            <person name="Chen J."/>
            <person name="Liu G."/>
            <person name="Yu Y."/>
            <person name="Song L."/>
            <person name="Wang X."/>
            <person name="Qu X."/>
        </authorList>
    </citation>
    <scope>NUCLEOTIDE SEQUENCE [LARGE SCALE GENOMIC DNA]</scope>
    <source>
        <strain evidence="1 2">170</strain>
    </source>
</reference>
<proteinExistence type="predicted"/>
<dbReference type="KEGG" id="gps:C427_0340"/>
<dbReference type="PATRIC" id="fig|1129794.4.peg.336"/>
<dbReference type="EMBL" id="CP003837">
    <property type="protein sequence ID" value="AGH42450.1"/>
    <property type="molecule type" value="Genomic_DNA"/>
</dbReference>